<gene>
    <name evidence="1" type="ORF">ZEAMMB73_Zm00001d034434</name>
</gene>
<dbReference type="InterPro" id="IPR017380">
    <property type="entry name" value="Hist_AcTrfase_B-typ_cat-su"/>
</dbReference>
<dbReference type="EMBL" id="CM007647">
    <property type="protein sequence ID" value="ONM10253.1"/>
    <property type="molecule type" value="Genomic_DNA"/>
</dbReference>
<reference evidence="1" key="1">
    <citation type="submission" date="2015-12" db="EMBL/GenBank/DDBJ databases">
        <title>Update maize B73 reference genome by single molecule sequencing technologies.</title>
        <authorList>
            <consortium name="Maize Genome Sequencing Project"/>
            <person name="Ware D."/>
        </authorList>
    </citation>
    <scope>NUCLEOTIDE SEQUENCE [LARGE SCALE GENOMIC DNA]</scope>
    <source>
        <tissue evidence="1">Seedling</tissue>
    </source>
</reference>
<keyword evidence="1" id="KW-0808">Transferase</keyword>
<dbReference type="AlphaFoldDB" id="A0A1D6L7M4"/>
<protein>
    <submittedName>
        <fullName evidence="1">Histone acetyltransferase type B catalytic subunit</fullName>
    </submittedName>
</protein>
<evidence type="ECO:0000313" key="1">
    <source>
        <dbReference type="EMBL" id="ONM10253.1"/>
    </source>
</evidence>
<dbReference type="GO" id="GO:0005634">
    <property type="term" value="C:nucleus"/>
    <property type="evidence" value="ECO:0007669"/>
    <property type="project" value="InterPro"/>
</dbReference>
<dbReference type="GO" id="GO:0004402">
    <property type="term" value="F:histone acetyltransferase activity"/>
    <property type="evidence" value="ECO:0007669"/>
    <property type="project" value="InterPro"/>
</dbReference>
<dbReference type="GO" id="GO:0000781">
    <property type="term" value="C:chromosome, telomeric region"/>
    <property type="evidence" value="ECO:0007669"/>
    <property type="project" value="GOC"/>
</dbReference>
<name>A0A1D6L7M4_MAIZE</name>
<accession>A0A1D6L7M4</accession>
<sequence length="99" mass="11387">MFDPIKPALGAIVSSLKETNLSKRAQSLRMVPPADLMETICQKLKIKKKQFLRCWEILIFLSLDSQDHKSVDNFRACIYDFMKGEILGSASRTNRKRLL</sequence>
<organism evidence="1">
    <name type="scientific">Zea mays</name>
    <name type="common">Maize</name>
    <dbReference type="NCBI Taxonomy" id="4577"/>
    <lineage>
        <taxon>Eukaryota</taxon>
        <taxon>Viridiplantae</taxon>
        <taxon>Streptophyta</taxon>
        <taxon>Embryophyta</taxon>
        <taxon>Tracheophyta</taxon>
        <taxon>Spermatophyta</taxon>
        <taxon>Magnoliopsida</taxon>
        <taxon>Liliopsida</taxon>
        <taxon>Poales</taxon>
        <taxon>Poaceae</taxon>
        <taxon>PACMAD clade</taxon>
        <taxon>Panicoideae</taxon>
        <taxon>Andropogonodae</taxon>
        <taxon>Andropogoneae</taxon>
        <taxon>Tripsacinae</taxon>
        <taxon>Zea</taxon>
    </lineage>
</organism>
<dbReference type="GO" id="GO:0031509">
    <property type="term" value="P:subtelomeric heterochromatin formation"/>
    <property type="evidence" value="ECO:0007669"/>
    <property type="project" value="InterPro"/>
</dbReference>
<dbReference type="PANTHER" id="PTHR12046">
    <property type="entry name" value="HISTONE ACETYLTRANSFERASE TYPE B CATALYTIC SUBUNIT"/>
    <property type="match status" value="1"/>
</dbReference>
<proteinExistence type="predicted"/>